<keyword evidence="4 6" id="KW-1133">Transmembrane helix</keyword>
<comment type="caution">
    <text evidence="8">The sequence shown here is derived from an EMBL/GenBank/DDBJ whole genome shotgun (WGS) entry which is preliminary data.</text>
</comment>
<dbReference type="PANTHER" id="PTHR30619">
    <property type="entry name" value="DNA INTERNALIZATION/COMPETENCE PROTEIN COMEC/REC2"/>
    <property type="match status" value="1"/>
</dbReference>
<keyword evidence="2" id="KW-1003">Cell membrane</keyword>
<feature type="transmembrane region" description="Helical" evidence="6">
    <location>
        <begin position="423"/>
        <end position="441"/>
    </location>
</feature>
<comment type="subcellular location">
    <subcellularLocation>
        <location evidence="1">Cell membrane</location>
        <topology evidence="1">Multi-pass membrane protein</topology>
    </subcellularLocation>
</comment>
<feature type="transmembrane region" description="Helical" evidence="6">
    <location>
        <begin position="48"/>
        <end position="67"/>
    </location>
</feature>
<feature type="transmembrane region" description="Helical" evidence="6">
    <location>
        <begin position="368"/>
        <end position="390"/>
    </location>
</feature>
<keyword evidence="3 6" id="KW-0812">Transmembrane</keyword>
<accession>A0A2A9DNG0</accession>
<dbReference type="GO" id="GO:0005886">
    <property type="term" value="C:plasma membrane"/>
    <property type="evidence" value="ECO:0007669"/>
    <property type="project" value="UniProtKB-SubCell"/>
</dbReference>
<dbReference type="EMBL" id="PDJF01000001">
    <property type="protein sequence ID" value="PFG28238.1"/>
    <property type="molecule type" value="Genomic_DNA"/>
</dbReference>
<feature type="transmembrane region" description="Helical" evidence="6">
    <location>
        <begin position="333"/>
        <end position="356"/>
    </location>
</feature>
<dbReference type="PANTHER" id="PTHR30619:SF7">
    <property type="entry name" value="BETA-LACTAMASE DOMAIN PROTEIN"/>
    <property type="match status" value="1"/>
</dbReference>
<evidence type="ECO:0000256" key="3">
    <source>
        <dbReference type="ARBA" id="ARBA00022692"/>
    </source>
</evidence>
<sequence length="542" mass="56211">MSDLRLVPAAVLVWACTWCVLCGFSLVAAVILVLNVAVWLWFGKTGQVWLSTAAGASAAVVAVMRMARAQAYRWSGSAVGTVGGQPREGRHGWLVRVAIDDHPGTIPVFVKDATGLEPGAVVRVAGAAKPSERPGLETFTVRGDIQVLQPPEGLAGWAASVREQFQGVVVAHAPDFAQGLLPGMVLGDTSLQSAAEKQAYIDTGLSHLSAVSGANVTVVTTAVALVLRAVGCGPRAQLAGAAVALGGFVVLIGVEPSVLRAAVMGAVGLLAVVYSTRMQPIHGVCLAVIGLVLWDCQLAVQWGFALSVAATVGIVVLFPLMYRALGAFGWPDILTAAVAVALAADAATAPVVAAMAGHVPLTGVFANVLVAAAVTPVTVLGMCAVILMLLPGGLESVVLWPTYPCTWWIYTVAHSVAELHQPVAATALWVLVVYGWVLYLFGTDRTRIVLGTAGAISVIFLATLGWRQLTSGLHPVQLRPEDVGVVATLDQVSKDAPPGIKVWVVEVGVEKPTKTAGGIPIISPDSKLSQTADGAWYIDVAR</sequence>
<dbReference type="OrthoDB" id="7177610at2"/>
<dbReference type="AlphaFoldDB" id="A0A2A9DNG0"/>
<feature type="transmembrane region" description="Helical" evidence="6">
    <location>
        <begin position="266"/>
        <end position="294"/>
    </location>
</feature>
<dbReference type="STRING" id="1724.GCA_001044175_01393"/>
<dbReference type="Proteomes" id="UP000221653">
    <property type="component" value="Unassembled WGS sequence"/>
</dbReference>
<dbReference type="RefSeq" id="WP_098389051.1">
    <property type="nucleotide sequence ID" value="NZ_LS483464.1"/>
</dbReference>
<feature type="transmembrane region" description="Helical" evidence="6">
    <location>
        <begin position="236"/>
        <end position="254"/>
    </location>
</feature>
<evidence type="ECO:0000256" key="4">
    <source>
        <dbReference type="ARBA" id="ARBA00022989"/>
    </source>
</evidence>
<keyword evidence="5 6" id="KW-0472">Membrane</keyword>
<protein>
    <submittedName>
        <fullName evidence="8">Competence protein ComEC</fullName>
    </submittedName>
</protein>
<organism evidence="8 9">
    <name type="scientific">Corynebacterium renale</name>
    <dbReference type="NCBI Taxonomy" id="1724"/>
    <lineage>
        <taxon>Bacteria</taxon>
        <taxon>Bacillati</taxon>
        <taxon>Actinomycetota</taxon>
        <taxon>Actinomycetes</taxon>
        <taxon>Mycobacteriales</taxon>
        <taxon>Corynebacteriaceae</taxon>
        <taxon>Corynebacterium</taxon>
    </lineage>
</organism>
<reference evidence="8 9" key="1">
    <citation type="submission" date="2017-10" db="EMBL/GenBank/DDBJ databases">
        <title>Sequencing the genomes of 1000 actinobacteria strains.</title>
        <authorList>
            <person name="Klenk H.-P."/>
        </authorList>
    </citation>
    <scope>NUCLEOTIDE SEQUENCE [LARGE SCALE GENOMIC DNA]</scope>
    <source>
        <strain evidence="8 9">DSM 20688</strain>
    </source>
</reference>
<dbReference type="NCBIfam" id="TIGR00360">
    <property type="entry name" value="ComEC_N-term"/>
    <property type="match status" value="1"/>
</dbReference>
<evidence type="ECO:0000313" key="8">
    <source>
        <dbReference type="EMBL" id="PFG28238.1"/>
    </source>
</evidence>
<dbReference type="InterPro" id="IPR052159">
    <property type="entry name" value="Competence_DNA_uptake"/>
</dbReference>
<dbReference type="Pfam" id="PF03772">
    <property type="entry name" value="Competence"/>
    <property type="match status" value="1"/>
</dbReference>
<proteinExistence type="predicted"/>
<feature type="domain" description="ComEC/Rec2-related protein" evidence="7">
    <location>
        <begin position="184"/>
        <end position="442"/>
    </location>
</feature>
<evidence type="ECO:0000256" key="5">
    <source>
        <dbReference type="ARBA" id="ARBA00023136"/>
    </source>
</evidence>
<name>A0A2A9DNG0_9CORY</name>
<evidence type="ECO:0000313" key="9">
    <source>
        <dbReference type="Proteomes" id="UP000221653"/>
    </source>
</evidence>
<feature type="transmembrane region" description="Helical" evidence="6">
    <location>
        <begin position="448"/>
        <end position="466"/>
    </location>
</feature>
<feature type="transmembrane region" description="Helical" evidence="6">
    <location>
        <begin position="300"/>
        <end position="321"/>
    </location>
</feature>
<dbReference type="InterPro" id="IPR004477">
    <property type="entry name" value="ComEC_N"/>
</dbReference>
<evidence type="ECO:0000256" key="2">
    <source>
        <dbReference type="ARBA" id="ARBA00022475"/>
    </source>
</evidence>
<evidence type="ECO:0000259" key="7">
    <source>
        <dbReference type="Pfam" id="PF03772"/>
    </source>
</evidence>
<feature type="transmembrane region" description="Helical" evidence="6">
    <location>
        <begin position="12"/>
        <end position="42"/>
    </location>
</feature>
<feature type="transmembrane region" description="Helical" evidence="6">
    <location>
        <begin position="208"/>
        <end position="230"/>
    </location>
</feature>
<keyword evidence="9" id="KW-1185">Reference proteome</keyword>
<gene>
    <name evidence="8" type="ORF">ATK06_1340</name>
</gene>
<evidence type="ECO:0000256" key="6">
    <source>
        <dbReference type="SAM" id="Phobius"/>
    </source>
</evidence>
<evidence type="ECO:0000256" key="1">
    <source>
        <dbReference type="ARBA" id="ARBA00004651"/>
    </source>
</evidence>